<dbReference type="Proteomes" id="UP001500221">
    <property type="component" value="Unassembled WGS sequence"/>
</dbReference>
<accession>A0ABP9PRC5</accession>
<keyword evidence="2" id="KW-1185">Reference proteome</keyword>
<dbReference type="EMBL" id="BAABKG010000003">
    <property type="protein sequence ID" value="GAA5150093.1"/>
    <property type="molecule type" value="Genomic_DNA"/>
</dbReference>
<organism evidence="1 2">
    <name type="scientific">Nocardioides marinquilinus</name>
    <dbReference type="NCBI Taxonomy" id="1210400"/>
    <lineage>
        <taxon>Bacteria</taxon>
        <taxon>Bacillati</taxon>
        <taxon>Actinomycetota</taxon>
        <taxon>Actinomycetes</taxon>
        <taxon>Propionibacteriales</taxon>
        <taxon>Nocardioidaceae</taxon>
        <taxon>Nocardioides</taxon>
    </lineage>
</organism>
<evidence type="ECO:0000313" key="1">
    <source>
        <dbReference type="EMBL" id="GAA5150093.1"/>
    </source>
</evidence>
<protein>
    <submittedName>
        <fullName evidence="1">Uncharacterized protein</fullName>
    </submittedName>
</protein>
<gene>
    <name evidence="1" type="ORF">GCM10023340_26440</name>
</gene>
<sequence>MLRWHDDAVPHDLDLAERELRSLLGKCESVLDRDTPLSPSRQTLMVNRVAALRTALALVAEAQARAR</sequence>
<proteinExistence type="predicted"/>
<comment type="caution">
    <text evidence="1">The sequence shown here is derived from an EMBL/GenBank/DDBJ whole genome shotgun (WGS) entry which is preliminary data.</text>
</comment>
<evidence type="ECO:0000313" key="2">
    <source>
        <dbReference type="Proteomes" id="UP001500221"/>
    </source>
</evidence>
<reference evidence="2" key="1">
    <citation type="journal article" date="2019" name="Int. J. Syst. Evol. Microbiol.">
        <title>The Global Catalogue of Microorganisms (GCM) 10K type strain sequencing project: providing services to taxonomists for standard genome sequencing and annotation.</title>
        <authorList>
            <consortium name="The Broad Institute Genomics Platform"/>
            <consortium name="The Broad Institute Genome Sequencing Center for Infectious Disease"/>
            <person name="Wu L."/>
            <person name="Ma J."/>
        </authorList>
    </citation>
    <scope>NUCLEOTIDE SEQUENCE [LARGE SCALE GENOMIC DNA]</scope>
    <source>
        <strain evidence="2">JCM 18459</strain>
    </source>
</reference>
<name>A0ABP9PRC5_9ACTN</name>